<proteinExistence type="predicted"/>
<protein>
    <submittedName>
        <fullName evidence="1">Uncharacterized protein</fullName>
    </submittedName>
</protein>
<reference evidence="1 2" key="1">
    <citation type="journal article" date="2012" name="Genome Biol.">
        <title>Sequencing three crocodilian genomes to illuminate the evolution of archosaurs and amniotes.</title>
        <authorList>
            <person name="St John J.A."/>
            <person name="Braun E.L."/>
            <person name="Isberg S.R."/>
            <person name="Miles L.G."/>
            <person name="Chong A.Y."/>
            <person name="Gongora J."/>
            <person name="Dalzell P."/>
            <person name="Moran C."/>
            <person name="Bed'hom B."/>
            <person name="Abzhanov A."/>
            <person name="Burgess S.C."/>
            <person name="Cooksey A.M."/>
            <person name="Castoe T.A."/>
            <person name="Crawford N.G."/>
            <person name="Densmore L.D."/>
            <person name="Drew J.C."/>
            <person name="Edwards S.V."/>
            <person name="Faircloth B.C."/>
            <person name="Fujita M.K."/>
            <person name="Greenwold M.J."/>
            <person name="Hoffmann F.G."/>
            <person name="Howard J.M."/>
            <person name="Iguchi T."/>
            <person name="Janes D.E."/>
            <person name="Khan S.Y."/>
            <person name="Kohno S."/>
            <person name="de Koning A.J."/>
            <person name="Lance S.L."/>
            <person name="McCarthy F.M."/>
            <person name="McCormack J.E."/>
            <person name="Merchant M.E."/>
            <person name="Peterson D.G."/>
            <person name="Pollock D.D."/>
            <person name="Pourmand N."/>
            <person name="Raney B.J."/>
            <person name="Roessler K.A."/>
            <person name="Sanford J.R."/>
            <person name="Sawyer R.H."/>
            <person name="Schmidt C.J."/>
            <person name="Triplett E.W."/>
            <person name="Tuberville T.D."/>
            <person name="Venegas-Anaya M."/>
            <person name="Howard J.T."/>
            <person name="Jarvis E.D."/>
            <person name="Guillette L.J.Jr."/>
            <person name="Glenn T.C."/>
            <person name="Green R.E."/>
            <person name="Ray D.A."/>
        </authorList>
    </citation>
    <scope>NUCLEOTIDE SEQUENCE [LARGE SCALE GENOMIC DNA]</scope>
    <source>
        <strain evidence="1">KSC_2009_1</strain>
    </source>
</reference>
<evidence type="ECO:0000313" key="2">
    <source>
        <dbReference type="Proteomes" id="UP000050525"/>
    </source>
</evidence>
<comment type="caution">
    <text evidence="1">The sequence shown here is derived from an EMBL/GenBank/DDBJ whole genome shotgun (WGS) entry which is preliminary data.</text>
</comment>
<dbReference type="Proteomes" id="UP000050525">
    <property type="component" value="Unassembled WGS sequence"/>
</dbReference>
<dbReference type="AlphaFoldDB" id="A0A151NWE5"/>
<sequence length="74" mass="8954">MYRDLEPLIQRSSSWYPVILKYSMRSYLGQQHSPKQFKLNIFHLPITSTANTLEENVVYKSWRKCILQIIEKMY</sequence>
<dbReference type="EMBL" id="AKHW03001657">
    <property type="protein sequence ID" value="KYO41231.1"/>
    <property type="molecule type" value="Genomic_DNA"/>
</dbReference>
<keyword evidence="2" id="KW-1185">Reference proteome</keyword>
<gene>
    <name evidence="1" type="ORF">Y1Q_0011070</name>
</gene>
<evidence type="ECO:0000313" key="1">
    <source>
        <dbReference type="EMBL" id="KYO41231.1"/>
    </source>
</evidence>
<organism evidence="1 2">
    <name type="scientific">Alligator mississippiensis</name>
    <name type="common">American alligator</name>
    <dbReference type="NCBI Taxonomy" id="8496"/>
    <lineage>
        <taxon>Eukaryota</taxon>
        <taxon>Metazoa</taxon>
        <taxon>Chordata</taxon>
        <taxon>Craniata</taxon>
        <taxon>Vertebrata</taxon>
        <taxon>Euteleostomi</taxon>
        <taxon>Archelosauria</taxon>
        <taxon>Archosauria</taxon>
        <taxon>Crocodylia</taxon>
        <taxon>Alligatoridae</taxon>
        <taxon>Alligatorinae</taxon>
        <taxon>Alligator</taxon>
    </lineage>
</organism>
<accession>A0A151NWE5</accession>
<name>A0A151NWE5_ALLMI</name>